<dbReference type="EMBL" id="CP029187">
    <property type="protein sequence ID" value="AWI26284.1"/>
    <property type="molecule type" value="Genomic_DNA"/>
</dbReference>
<evidence type="ECO:0000313" key="2">
    <source>
        <dbReference type="Proteomes" id="UP000244937"/>
    </source>
</evidence>
<proteinExistence type="predicted"/>
<sequence>MPIPIWGIFNRFEDRLQVTRDRVRDGSGKPTVPFFQRDEDLQRTARPAGARPKKVSSRKSQWAVTQVNLKPEVPGLCNAASYLTTFAKKSK</sequence>
<protein>
    <submittedName>
        <fullName evidence="1">Uncharacterized protein</fullName>
    </submittedName>
</protein>
<dbReference type="KEGG" id="fpal:HYN49_10430"/>
<evidence type="ECO:0000313" key="1">
    <source>
        <dbReference type="EMBL" id="AWI26284.1"/>
    </source>
</evidence>
<name>A0A2S1SIN9_9FLAO</name>
<organism evidence="1 2">
    <name type="scientific">Flavobacterium pallidum</name>
    <dbReference type="NCBI Taxonomy" id="2172098"/>
    <lineage>
        <taxon>Bacteria</taxon>
        <taxon>Pseudomonadati</taxon>
        <taxon>Bacteroidota</taxon>
        <taxon>Flavobacteriia</taxon>
        <taxon>Flavobacteriales</taxon>
        <taxon>Flavobacteriaceae</taxon>
        <taxon>Flavobacterium</taxon>
    </lineage>
</organism>
<keyword evidence="2" id="KW-1185">Reference proteome</keyword>
<dbReference type="Proteomes" id="UP000244937">
    <property type="component" value="Chromosome"/>
</dbReference>
<accession>A0A2S1SIN9</accession>
<reference evidence="1 2" key="1">
    <citation type="submission" date="2018-05" db="EMBL/GenBank/DDBJ databases">
        <title>Genome sequencing of Flavobacterium sp. HYN0049.</title>
        <authorList>
            <person name="Yi H."/>
            <person name="Baek C."/>
        </authorList>
    </citation>
    <scope>NUCLEOTIDE SEQUENCE [LARGE SCALE GENOMIC DNA]</scope>
    <source>
        <strain evidence="1 2">HYN0049</strain>
    </source>
</reference>
<dbReference type="AlphaFoldDB" id="A0A2S1SIN9"/>
<gene>
    <name evidence="1" type="ORF">HYN49_10430</name>
</gene>